<dbReference type="PANTHER" id="PTHR11439">
    <property type="entry name" value="GAG-POL-RELATED RETROTRANSPOSON"/>
    <property type="match status" value="1"/>
</dbReference>
<dbReference type="STRING" id="200324.A0A2N5VJQ5"/>
<dbReference type="InterPro" id="IPR057670">
    <property type="entry name" value="SH3_retrovirus"/>
</dbReference>
<evidence type="ECO:0000313" key="4">
    <source>
        <dbReference type="EMBL" id="PLW50213.1"/>
    </source>
</evidence>
<proteinExistence type="predicted"/>
<dbReference type="InterPro" id="IPR013103">
    <property type="entry name" value="RVT_2"/>
</dbReference>
<sequence length="700" mass="79142">MLNHASLPLKYWGHAVETAVFLKNVTPTRKKNWKSAYEIWFHWQFDYARLRPFGCRAYVNLPKSKRGTKFEKTATKGVMLGYQLGMHNWRTLREDERAELSHGVTFDKSLYPGISTFDPAGLLNPPLVELFDKQEPLTPETPPPAAKSHQSTDDDNESGRNLCFEELPDNSKEPAQSTSLSIPPRPGYDMVLQPIHHKAPQDISSNIDESNILQSKRHAHLAIVDNDMDFHIQCFMAGIQFFDQTTDTPKTYAKAMKDPDAASWTKAIGAELSAMERPGVWEIVDIPAGFEILNTVWIFRKKFDQNGRLSKFKAWLCAAGNFQVEGINYAETYAPTGRTTSLRALLSMGLVNGLDIHQMDVKNAFLNADPCLFVSDNPDWQCWVHVYVDNMVIVSKDVNRFKRLINAKYLMEDLGPLKHLLGMKIDTVGRSLHLSQPVYLQKVLASYNMVEARTVETPLVPNTRLLPATPADREDFLKLGINYRRAIGLLNYLAVSTRPDISFAMSQFSQYLEHPGKTHWDACIHLLRYLAGTPTQGLNLGNTLSPVQIYTDADYANDKINSYSYFGYIVMMGTSVISWKAKKHPSVSLSTSEAEYVGLYKGGREAVWLRLLLNSLAIPHQGPIPLMCDNQAAINITKNTLFADRIKHWRVHLHWICERVAKNDVSTHYISTHSNLADFLTKSLSRVKHSKCIEGINLTG</sequence>
<keyword evidence="5" id="KW-1185">Reference proteome</keyword>
<dbReference type="EMBL" id="PGCJ01000091">
    <property type="protein sequence ID" value="PLW50213.1"/>
    <property type="molecule type" value="Genomic_DNA"/>
</dbReference>
<evidence type="ECO:0000259" key="3">
    <source>
        <dbReference type="Pfam" id="PF25597"/>
    </source>
</evidence>
<dbReference type="Pfam" id="PF07727">
    <property type="entry name" value="RVT_2"/>
    <property type="match status" value="2"/>
</dbReference>
<reference evidence="4 5" key="1">
    <citation type="submission" date="2017-11" db="EMBL/GenBank/DDBJ databases">
        <title>De novo assembly and phasing of dikaryotic genomes from two isolates of Puccinia coronata f. sp. avenae, the causal agent of oat crown rust.</title>
        <authorList>
            <person name="Miller M.E."/>
            <person name="Zhang Y."/>
            <person name="Omidvar V."/>
            <person name="Sperschneider J."/>
            <person name="Schwessinger B."/>
            <person name="Raley C."/>
            <person name="Palmer J.M."/>
            <person name="Garnica D."/>
            <person name="Upadhyaya N."/>
            <person name="Rathjen J."/>
            <person name="Taylor J.M."/>
            <person name="Park R.F."/>
            <person name="Dodds P.N."/>
            <person name="Hirsch C.D."/>
            <person name="Kianian S.F."/>
            <person name="Figueroa M."/>
        </authorList>
    </citation>
    <scope>NUCLEOTIDE SEQUENCE [LARGE SCALE GENOMIC DNA]</scope>
    <source>
        <strain evidence="4">12NC29</strain>
    </source>
</reference>
<evidence type="ECO:0000256" key="1">
    <source>
        <dbReference type="SAM" id="MobiDB-lite"/>
    </source>
</evidence>
<evidence type="ECO:0000313" key="5">
    <source>
        <dbReference type="Proteomes" id="UP000235388"/>
    </source>
</evidence>
<accession>A0A2N5VJQ5</accession>
<evidence type="ECO:0008006" key="6">
    <source>
        <dbReference type="Google" id="ProtNLM"/>
    </source>
</evidence>
<feature type="domain" description="Retroviral polymerase SH3-like" evidence="3">
    <location>
        <begin position="55"/>
        <end position="114"/>
    </location>
</feature>
<organism evidence="4 5">
    <name type="scientific">Puccinia coronata f. sp. avenae</name>
    <dbReference type="NCBI Taxonomy" id="200324"/>
    <lineage>
        <taxon>Eukaryota</taxon>
        <taxon>Fungi</taxon>
        <taxon>Dikarya</taxon>
        <taxon>Basidiomycota</taxon>
        <taxon>Pucciniomycotina</taxon>
        <taxon>Pucciniomycetes</taxon>
        <taxon>Pucciniales</taxon>
        <taxon>Pucciniaceae</taxon>
        <taxon>Puccinia</taxon>
    </lineage>
</organism>
<name>A0A2N5VJQ5_9BASI</name>
<gene>
    <name evidence="4" type="ORF">PCANC_12745</name>
</gene>
<dbReference type="Proteomes" id="UP000235388">
    <property type="component" value="Unassembled WGS sequence"/>
</dbReference>
<evidence type="ECO:0000259" key="2">
    <source>
        <dbReference type="Pfam" id="PF07727"/>
    </source>
</evidence>
<feature type="domain" description="Reverse transcriptase Ty1/copia-type" evidence="2">
    <location>
        <begin position="280"/>
        <end position="369"/>
    </location>
</feature>
<protein>
    <recommendedName>
        <fullName evidence="6">Reverse transcriptase Ty1/copia-type domain-containing protein</fullName>
    </recommendedName>
</protein>
<dbReference type="CDD" id="cd09272">
    <property type="entry name" value="RNase_HI_RT_Ty1"/>
    <property type="match status" value="1"/>
</dbReference>
<dbReference type="PANTHER" id="PTHR11439:SF440">
    <property type="entry name" value="INTEGRASE CATALYTIC DOMAIN-CONTAINING PROTEIN"/>
    <property type="match status" value="1"/>
</dbReference>
<feature type="domain" description="Reverse transcriptase Ty1/copia-type" evidence="2">
    <location>
        <begin position="374"/>
        <end position="460"/>
    </location>
</feature>
<dbReference type="SUPFAM" id="SSF56672">
    <property type="entry name" value="DNA/RNA polymerases"/>
    <property type="match status" value="1"/>
</dbReference>
<dbReference type="OrthoDB" id="4501190at2759"/>
<dbReference type="InterPro" id="IPR043502">
    <property type="entry name" value="DNA/RNA_pol_sf"/>
</dbReference>
<feature type="region of interest" description="Disordered" evidence="1">
    <location>
        <begin position="134"/>
        <end position="191"/>
    </location>
</feature>
<dbReference type="Pfam" id="PF25597">
    <property type="entry name" value="SH3_retrovirus"/>
    <property type="match status" value="1"/>
</dbReference>
<dbReference type="AlphaFoldDB" id="A0A2N5VJQ5"/>
<comment type="caution">
    <text evidence="4">The sequence shown here is derived from an EMBL/GenBank/DDBJ whole genome shotgun (WGS) entry which is preliminary data.</text>
</comment>